<evidence type="ECO:0000313" key="5">
    <source>
        <dbReference type="EMBL" id="TDE92830.1"/>
    </source>
</evidence>
<dbReference type="InterPro" id="IPR016181">
    <property type="entry name" value="Acyl_CoA_acyltransferase"/>
</dbReference>
<organism evidence="5 6">
    <name type="scientific">Occultella glacieicola</name>
    <dbReference type="NCBI Taxonomy" id="2518684"/>
    <lineage>
        <taxon>Bacteria</taxon>
        <taxon>Bacillati</taxon>
        <taxon>Actinomycetota</taxon>
        <taxon>Actinomycetes</taxon>
        <taxon>Micrococcales</taxon>
        <taxon>Ruaniaceae</taxon>
        <taxon>Occultella</taxon>
    </lineage>
</organism>
<dbReference type="Proteomes" id="UP000504882">
    <property type="component" value="Unassembled WGS sequence"/>
</dbReference>
<name>A0ABY2E2I9_9MICO</name>
<dbReference type="InterPro" id="IPR000182">
    <property type="entry name" value="GNAT_dom"/>
</dbReference>
<dbReference type="Gene3D" id="3.40.630.30">
    <property type="match status" value="1"/>
</dbReference>
<keyword evidence="1" id="KW-0808">Transferase</keyword>
<gene>
    <name evidence="5" type="ORF">EXU48_13915</name>
</gene>
<feature type="region of interest" description="Disordered" evidence="3">
    <location>
        <begin position="1"/>
        <end position="25"/>
    </location>
</feature>
<dbReference type="Pfam" id="PF00583">
    <property type="entry name" value="Acetyltransf_1"/>
    <property type="match status" value="1"/>
</dbReference>
<evidence type="ECO:0000256" key="3">
    <source>
        <dbReference type="SAM" id="MobiDB-lite"/>
    </source>
</evidence>
<sequence>MSSERGPGENGAPEPAGGAVELRPAGPPDAAEIARIWGQGWADAHLGHVPPALVEARTAASFLERVPEVLTDTVVAERAGAVIGFVTIEGDQVDQLYLDRAARGGGIGSALLRAGERAVIAAGHDRAWLAVATGNTAARRFYERQGWIDDGRFVHPAPVPGGAVPVDAHRFLSPRRR</sequence>
<evidence type="ECO:0000256" key="1">
    <source>
        <dbReference type="ARBA" id="ARBA00022679"/>
    </source>
</evidence>
<keyword evidence="6" id="KW-1185">Reference proteome</keyword>
<feature type="compositionally biased region" description="Low complexity" evidence="3">
    <location>
        <begin position="10"/>
        <end position="19"/>
    </location>
</feature>
<feature type="domain" description="N-acetyltransferase" evidence="4">
    <location>
        <begin position="20"/>
        <end position="173"/>
    </location>
</feature>
<dbReference type="EMBL" id="SMNA01000006">
    <property type="protein sequence ID" value="TDE92830.1"/>
    <property type="molecule type" value="Genomic_DNA"/>
</dbReference>
<dbReference type="PROSITE" id="PS51186">
    <property type="entry name" value="GNAT"/>
    <property type="match status" value="1"/>
</dbReference>
<comment type="caution">
    <text evidence="5">The sequence shown here is derived from an EMBL/GenBank/DDBJ whole genome shotgun (WGS) entry which is preliminary data.</text>
</comment>
<dbReference type="InterPro" id="IPR050832">
    <property type="entry name" value="Bact_Acetyltransf"/>
</dbReference>
<reference evidence="5 6" key="1">
    <citation type="submission" date="2019-03" db="EMBL/GenBank/DDBJ databases">
        <title>Genomic features of bacteria from cold environments.</title>
        <authorList>
            <person name="Shen L."/>
        </authorList>
    </citation>
    <scope>NUCLEOTIDE SEQUENCE [LARGE SCALE GENOMIC DNA]</scope>
    <source>
        <strain evidence="6">T3246-1</strain>
    </source>
</reference>
<dbReference type="CDD" id="cd04301">
    <property type="entry name" value="NAT_SF"/>
    <property type="match status" value="1"/>
</dbReference>
<dbReference type="PANTHER" id="PTHR43877">
    <property type="entry name" value="AMINOALKYLPHOSPHONATE N-ACETYLTRANSFERASE-RELATED-RELATED"/>
    <property type="match status" value="1"/>
</dbReference>
<evidence type="ECO:0000259" key="4">
    <source>
        <dbReference type="PROSITE" id="PS51186"/>
    </source>
</evidence>
<dbReference type="PANTHER" id="PTHR43877:SF2">
    <property type="entry name" value="AMINOALKYLPHOSPHONATE N-ACETYLTRANSFERASE-RELATED"/>
    <property type="match status" value="1"/>
</dbReference>
<proteinExistence type="predicted"/>
<evidence type="ECO:0000313" key="6">
    <source>
        <dbReference type="Proteomes" id="UP000504882"/>
    </source>
</evidence>
<accession>A0ABY2E2I9</accession>
<dbReference type="SUPFAM" id="SSF55729">
    <property type="entry name" value="Acyl-CoA N-acyltransferases (Nat)"/>
    <property type="match status" value="1"/>
</dbReference>
<keyword evidence="2" id="KW-0012">Acyltransferase</keyword>
<evidence type="ECO:0000256" key="2">
    <source>
        <dbReference type="ARBA" id="ARBA00023315"/>
    </source>
</evidence>
<protein>
    <submittedName>
        <fullName evidence="5">GNAT family N-acetyltransferase</fullName>
    </submittedName>
</protein>